<dbReference type="Pfam" id="PF07217">
    <property type="entry name" value="Het-C"/>
    <property type="match status" value="1"/>
</dbReference>
<keyword evidence="4" id="KW-1185">Reference proteome</keyword>
<evidence type="ECO:0000313" key="4">
    <source>
        <dbReference type="Proteomes" id="UP000327013"/>
    </source>
</evidence>
<dbReference type="OrthoDB" id="2506204at2759"/>
<feature type="region of interest" description="Disordered" evidence="1">
    <location>
        <begin position="947"/>
        <end position="1054"/>
    </location>
</feature>
<dbReference type="Gene3D" id="3.40.50.720">
    <property type="entry name" value="NAD(P)-binding Rossmann-like Domain"/>
    <property type="match status" value="1"/>
</dbReference>
<dbReference type="InterPro" id="IPR020904">
    <property type="entry name" value="Sc_DH/Rdtase_CS"/>
</dbReference>
<feature type="compositionally biased region" description="Basic and acidic residues" evidence="1">
    <location>
        <begin position="1094"/>
        <end position="1104"/>
    </location>
</feature>
<sequence length="1341" mass="146563">MDNSKLFSVKGKVVLVTGGAKGIGRMISEGYVRNGATVYISSRDAKSCEEACKELNAAGPGKAYSIPADFYKEADCKRLAEEFGKREKKLHVLVNNSGSNWGAPYDEFPDAAWVRVLTLNLQRVFTITQLLTPYLEAAQAEGDPGRIINIGSVDGLRVPALETFSYSASKAGLHHLSRVLANHLGRRNITSNTIACGPFQSKMMKATLEQFKDTIEASIPLGRIGSPEDVAGTCLFLSSRAGSYVNGATIALDGGSLLTKFNPIFKRDISLIGGRRKRQSTAHVASMVHLTFSAKLLLVACVLLVALPSPAAAFGAGNIASISKVEGHNWRHGDIEDMLKTVAFLKGHKWSSMMIKRVYFGNWLRDYSQAVDVGTLKGVQAGAIRILVWILSFMAFGYATAEFEVTDERLGVYRPEEHIDNPEDYADNVDARQFDPRLRGPIQKEELEVDPQTGMKNYIANERGGWATSSGYIKHSFTRSIHFGRLYTNGASGLKGREEDLCEALRCLGQGLHCLEDFGAHTNYVELALREMGFHEVFPHTGTGTSINLQGHQTYPLVTGTFGGVDFLHSVLGEVTDHVTQTEIEDMNKALGEQSRSNAHSEFLSVLGQVPGTDHLVREANELQSQSRAQAAQNTSRGMEGDWATSRGTDEGQPPAYSHEMPGSVPQQPGQEKPTAAASDVLSTANLQATVAKIYPILEFRDRVVKTISGIVSKIPGLEKLIETISERITLFIMGLLAPYIQPIITAASKQLKFGSSTVVEASGRHQFLPWTDPHCTAPTHSLLSKDHFSNILNGPAGEVASAILQYVAPRVIYAWENPGVPVDQVMSDIVHVFHHPAMRDQRQEVHRNMFAAVEKWVQTRPNRGSDLNRLLSSQSVKDGKNHTTGSNPHTHGPSIPGFGNIGHQQQSQNGGQHGGGFGQMPNINVPGLGNVNQFAGNLQNTFGRFTGGFGGGSGGHAREDPDGFPGQGHAGAQDHSNNATPQSFGYNQPQPYDQQQAYGQQPQGYNGNFQQGPYGQQQQYPPGGGGYPQQQPPPPSDGETSRHAPKSRKSVTNTYRNILSNVPYHHTNWTDSTVHVQWWRRSRAAPPTRRSCGRLDRMKRPQDDKEEDQDATAEGGMRKQQETPCAQCINTYRSLAVTRQRIVPLVLALLLGVQLLVLGVFGLLRALGVACGLCAPTLASVVFRGLEGVGWWDRHREVAVLRRGRWKRRGEYVPWADSLPANLVAEKIDWTSKGGVKSKQGGREKGIGVVVGKLSALSGSVTELVRHNVIIEIQAPSRESPRVAIRRMSQLGNEWNLLVYEPYILGVTGFGGVSCSHRLAQESHGSYCGMLARRRVFIQV</sequence>
<feature type="region of interest" description="Disordered" evidence="1">
    <location>
        <begin position="1088"/>
        <end position="1121"/>
    </location>
</feature>
<feature type="compositionally biased region" description="Polar residues" evidence="1">
    <location>
        <begin position="622"/>
        <end position="637"/>
    </location>
</feature>
<dbReference type="PROSITE" id="PS00061">
    <property type="entry name" value="ADH_SHORT"/>
    <property type="match status" value="1"/>
</dbReference>
<feature type="compositionally biased region" description="Low complexity" evidence="1">
    <location>
        <begin position="986"/>
        <end position="1022"/>
    </location>
</feature>
<feature type="compositionally biased region" description="Polar residues" evidence="1">
    <location>
        <begin position="874"/>
        <end position="890"/>
    </location>
</feature>
<feature type="transmembrane region" description="Helical" evidence="2">
    <location>
        <begin position="1143"/>
        <end position="1162"/>
    </location>
</feature>
<dbReference type="PANTHER" id="PTHR14905:SF7">
    <property type="entry name" value="VON WILLEBRAND FACTOR A DOMAIN-CONTAINING PROTEIN 7"/>
    <property type="match status" value="1"/>
</dbReference>
<organism evidence="3 4">
    <name type="scientific">Carpinus fangiana</name>
    <dbReference type="NCBI Taxonomy" id="176857"/>
    <lineage>
        <taxon>Eukaryota</taxon>
        <taxon>Viridiplantae</taxon>
        <taxon>Streptophyta</taxon>
        <taxon>Embryophyta</taxon>
        <taxon>Tracheophyta</taxon>
        <taxon>Spermatophyta</taxon>
        <taxon>Magnoliopsida</taxon>
        <taxon>eudicotyledons</taxon>
        <taxon>Gunneridae</taxon>
        <taxon>Pentapetalae</taxon>
        <taxon>rosids</taxon>
        <taxon>fabids</taxon>
        <taxon>Fagales</taxon>
        <taxon>Betulaceae</taxon>
        <taxon>Carpinus</taxon>
    </lineage>
</organism>
<name>A0A5N6KSR8_9ROSI</name>
<dbReference type="FunFam" id="3.40.50.720:FF:000084">
    <property type="entry name" value="Short-chain dehydrogenase reductase"/>
    <property type="match status" value="1"/>
</dbReference>
<keyword evidence="2" id="KW-0472">Membrane</keyword>
<evidence type="ECO:0000256" key="2">
    <source>
        <dbReference type="SAM" id="Phobius"/>
    </source>
</evidence>
<feature type="compositionally biased region" description="Polar residues" evidence="1">
    <location>
        <begin position="975"/>
        <end position="985"/>
    </location>
</feature>
<evidence type="ECO:0000313" key="3">
    <source>
        <dbReference type="EMBL" id="KAB8342821.1"/>
    </source>
</evidence>
<feature type="compositionally biased region" description="Gly residues" evidence="1">
    <location>
        <begin position="947"/>
        <end position="956"/>
    </location>
</feature>
<keyword evidence="2" id="KW-0812">Transmembrane</keyword>
<dbReference type="PRINTS" id="PR00081">
    <property type="entry name" value="GDHRDH"/>
</dbReference>
<reference evidence="3 4" key="1">
    <citation type="submission" date="2019-06" db="EMBL/GenBank/DDBJ databases">
        <title>A chromosomal-level reference genome of Carpinus fangiana (Coryloideae, Betulaceae).</title>
        <authorList>
            <person name="Yang X."/>
            <person name="Wang Z."/>
            <person name="Zhang L."/>
            <person name="Hao G."/>
            <person name="Liu J."/>
            <person name="Yang Y."/>
        </authorList>
    </citation>
    <scope>NUCLEOTIDE SEQUENCE [LARGE SCALE GENOMIC DNA]</scope>
    <source>
        <strain evidence="3">Cfa_2016G</strain>
        <tissue evidence="3">Leaf</tissue>
    </source>
</reference>
<dbReference type="InterPro" id="IPR052577">
    <property type="entry name" value="VWA7"/>
</dbReference>
<keyword evidence="2" id="KW-1133">Transmembrane helix</keyword>
<protein>
    <submittedName>
        <fullName evidence="3">Uncharacterized protein</fullName>
    </submittedName>
</protein>
<gene>
    <name evidence="3" type="ORF">FH972_022419</name>
</gene>
<comment type="caution">
    <text evidence="3">The sequence shown here is derived from an EMBL/GenBank/DDBJ whole genome shotgun (WGS) entry which is preliminary data.</text>
</comment>
<dbReference type="EMBL" id="VIBQ01000012">
    <property type="protein sequence ID" value="KAB8342821.1"/>
    <property type="molecule type" value="Genomic_DNA"/>
</dbReference>
<dbReference type="SUPFAM" id="SSF51735">
    <property type="entry name" value="NAD(P)-binding Rossmann-fold domains"/>
    <property type="match status" value="1"/>
</dbReference>
<dbReference type="PANTHER" id="PTHR14905">
    <property type="entry name" value="NG37"/>
    <property type="match status" value="1"/>
</dbReference>
<feature type="region of interest" description="Disordered" evidence="1">
    <location>
        <begin position="874"/>
        <end position="925"/>
    </location>
</feature>
<dbReference type="InterPro" id="IPR002347">
    <property type="entry name" value="SDR_fam"/>
</dbReference>
<dbReference type="PRINTS" id="PR00080">
    <property type="entry name" value="SDRFAMILY"/>
</dbReference>
<dbReference type="Pfam" id="PF13561">
    <property type="entry name" value="adh_short_C2"/>
    <property type="match status" value="1"/>
</dbReference>
<dbReference type="InterPro" id="IPR010816">
    <property type="entry name" value="Het-C"/>
</dbReference>
<dbReference type="Proteomes" id="UP000327013">
    <property type="component" value="Unassembled WGS sequence"/>
</dbReference>
<feature type="compositionally biased region" description="Low complexity" evidence="1">
    <location>
        <begin position="902"/>
        <end position="911"/>
    </location>
</feature>
<accession>A0A5N6KSR8</accession>
<evidence type="ECO:0000256" key="1">
    <source>
        <dbReference type="SAM" id="MobiDB-lite"/>
    </source>
</evidence>
<dbReference type="InterPro" id="IPR036291">
    <property type="entry name" value="NAD(P)-bd_dom_sf"/>
</dbReference>
<feature type="region of interest" description="Disordered" evidence="1">
    <location>
        <begin position="622"/>
        <end position="677"/>
    </location>
</feature>
<proteinExistence type="predicted"/>